<sequence>MSSPARLRPLLPLAPGSHPRLQPQPSQNRGLKRKRSQVSAACNGCRKKKVKCDGIRPSCYTCSATKTQCVYPVPEGLSVREAQRQEFTTMSRAHESSRKVLEMLSVSQDGASHEILQQLKQSTHLDNTIQSIADASLLLPTSDGDDEMATSLGTTSQPEDNVLADTAQNMTGSIESSLRSPSAESVDTGITLPISRWTTVLKDDKVLTQLLDLFWTWDGTLSRLVARDLFTAELGNADAQQQHQFCSPLLVNAILTVSSKFADCAFELLDAERGVSSLTLLQGAAVLWVYCSNEGTCASRTRAASLARLMLQTWSTLGLGTDGSNLFRHPETQATDDLKLWQAASYLTWGFYCFFAKISLVSSPHMPVSKPLIMKSFEARDGMSAGSLGLASSAIDSHPANQAWDVYQLQVFAAECSLCEIIDQLVSGFLGNGTQRPILDRGRCTVLYNKLLCWKLSLLDHLAMNNSVLPSILLLQSTYDFVALKLLDTFTSQSGPDFDGRNAVSLQILHASSMISNLWIYHGLYTLRHEYWAAEHCSFAVHVLLPQMAEPSVHDTVAKACCVLHEMGVRSGVSGRAAELLRDIEETARARCIRIPPYGRGGSKLPEMNAVPTFVVKGARVLDGSRGGFFGDADENGCVVSFESTIGYIQQVQPR</sequence>
<dbReference type="EMBL" id="ANPB02000006">
    <property type="protein sequence ID" value="KAF4480469.1"/>
    <property type="molecule type" value="Genomic_DNA"/>
</dbReference>
<reference evidence="4 5" key="1">
    <citation type="submission" date="2012-08" db="EMBL/GenBank/DDBJ databases">
        <authorList>
            <person name="Gan P.H.P."/>
            <person name="Ikeda K."/>
            <person name="Irieda H."/>
            <person name="Narusaka M."/>
            <person name="O'Connell R.J."/>
            <person name="Narusaka Y."/>
            <person name="Takano Y."/>
            <person name="Kubo Y."/>
            <person name="Shirasu K."/>
        </authorList>
    </citation>
    <scope>NUCLEOTIDE SEQUENCE [LARGE SCALE GENOMIC DNA]</scope>
    <source>
        <strain evidence="4 5">Nara gc5</strain>
    </source>
</reference>
<feature type="compositionally biased region" description="Low complexity" evidence="2">
    <location>
        <begin position="1"/>
        <end position="15"/>
    </location>
</feature>
<dbReference type="GO" id="GO:0008270">
    <property type="term" value="F:zinc ion binding"/>
    <property type="evidence" value="ECO:0007669"/>
    <property type="project" value="InterPro"/>
</dbReference>
<feature type="domain" description="Zn(2)-C6 fungal-type" evidence="3">
    <location>
        <begin position="41"/>
        <end position="71"/>
    </location>
</feature>
<keyword evidence="1" id="KW-0539">Nucleus</keyword>
<dbReference type="GO" id="GO:0000981">
    <property type="term" value="F:DNA-binding transcription factor activity, RNA polymerase II-specific"/>
    <property type="evidence" value="ECO:0007669"/>
    <property type="project" value="InterPro"/>
</dbReference>
<dbReference type="PROSITE" id="PS00463">
    <property type="entry name" value="ZN2_CY6_FUNGAL_1"/>
    <property type="match status" value="1"/>
</dbReference>
<dbReference type="OrthoDB" id="5595695at2759"/>
<feature type="region of interest" description="Disordered" evidence="2">
    <location>
        <begin position="1"/>
        <end position="35"/>
    </location>
</feature>
<name>A0A7J6IUM1_COLFN</name>
<dbReference type="InParanoid" id="A0A7J6IUM1"/>
<protein>
    <submittedName>
        <fullName evidence="4">Nitrogen assimilation transcription factor nit-4</fullName>
    </submittedName>
</protein>
<dbReference type="AlphaFoldDB" id="A0A7J6IUM1"/>
<evidence type="ECO:0000256" key="2">
    <source>
        <dbReference type="SAM" id="MobiDB-lite"/>
    </source>
</evidence>
<dbReference type="Gene3D" id="4.10.240.10">
    <property type="entry name" value="Zn(2)-C6 fungal-type DNA-binding domain"/>
    <property type="match status" value="1"/>
</dbReference>
<dbReference type="PANTHER" id="PTHR47256">
    <property type="entry name" value="ZN(II)2CYS6 TRANSCRIPTION FACTOR (EUROFUNG)-RELATED"/>
    <property type="match status" value="1"/>
</dbReference>
<dbReference type="Proteomes" id="UP000011096">
    <property type="component" value="Unassembled WGS sequence"/>
</dbReference>
<dbReference type="GeneID" id="43621321"/>
<evidence type="ECO:0000259" key="3">
    <source>
        <dbReference type="PROSITE" id="PS50048"/>
    </source>
</evidence>
<dbReference type="PROSITE" id="PS50048">
    <property type="entry name" value="ZN2_CY6_FUNGAL_2"/>
    <property type="match status" value="1"/>
</dbReference>
<organism evidence="4 5">
    <name type="scientific">Colletotrichum fructicola (strain Nara gc5)</name>
    <name type="common">Anthracnose fungus</name>
    <name type="synonym">Colletotrichum gloeosporioides (strain Nara gc5)</name>
    <dbReference type="NCBI Taxonomy" id="1213859"/>
    <lineage>
        <taxon>Eukaryota</taxon>
        <taxon>Fungi</taxon>
        <taxon>Dikarya</taxon>
        <taxon>Ascomycota</taxon>
        <taxon>Pezizomycotina</taxon>
        <taxon>Sordariomycetes</taxon>
        <taxon>Hypocreomycetidae</taxon>
        <taxon>Glomerellales</taxon>
        <taxon>Glomerellaceae</taxon>
        <taxon>Colletotrichum</taxon>
        <taxon>Colletotrichum gloeosporioides species complex</taxon>
    </lineage>
</organism>
<comment type="caution">
    <text evidence="4">The sequence shown here is derived from an EMBL/GenBank/DDBJ whole genome shotgun (WGS) entry which is preliminary data.</text>
</comment>
<dbReference type="InterPro" id="IPR053187">
    <property type="entry name" value="Notoamide_regulator"/>
</dbReference>
<dbReference type="InterPro" id="IPR001138">
    <property type="entry name" value="Zn2Cys6_DnaBD"/>
</dbReference>
<gene>
    <name evidence="4" type="primary">nit-4-1</name>
    <name evidence="4" type="ORF">CGGC5_v011029</name>
</gene>
<dbReference type="PANTHER" id="PTHR47256:SF1">
    <property type="entry name" value="ZN(II)2CYS6 TRANSCRIPTION FACTOR (EUROFUNG)"/>
    <property type="match status" value="1"/>
</dbReference>
<evidence type="ECO:0000313" key="5">
    <source>
        <dbReference type="Proteomes" id="UP000011096"/>
    </source>
</evidence>
<dbReference type="SUPFAM" id="SSF57701">
    <property type="entry name" value="Zn2/Cys6 DNA-binding domain"/>
    <property type="match status" value="1"/>
</dbReference>
<accession>A0A7J6IUM1</accession>
<dbReference type="CDD" id="cd00067">
    <property type="entry name" value="GAL4"/>
    <property type="match status" value="1"/>
</dbReference>
<dbReference type="SMART" id="SM00066">
    <property type="entry name" value="GAL4"/>
    <property type="match status" value="1"/>
</dbReference>
<evidence type="ECO:0000313" key="4">
    <source>
        <dbReference type="EMBL" id="KAF4480469.1"/>
    </source>
</evidence>
<keyword evidence="5" id="KW-1185">Reference proteome</keyword>
<dbReference type="CDD" id="cd12148">
    <property type="entry name" value="fungal_TF_MHR"/>
    <property type="match status" value="1"/>
</dbReference>
<dbReference type="InterPro" id="IPR036864">
    <property type="entry name" value="Zn2-C6_fun-type_DNA-bd_sf"/>
</dbReference>
<dbReference type="Pfam" id="PF00172">
    <property type="entry name" value="Zn_clus"/>
    <property type="match status" value="1"/>
</dbReference>
<reference evidence="4 5" key="2">
    <citation type="submission" date="2020-04" db="EMBL/GenBank/DDBJ databases">
        <title>Genome sequencing and assembly of multiple isolates from the Colletotrichum gloeosporioides species complex.</title>
        <authorList>
            <person name="Gan P."/>
            <person name="Shirasu K."/>
        </authorList>
    </citation>
    <scope>NUCLEOTIDE SEQUENCE [LARGE SCALE GENOMIC DNA]</scope>
    <source>
        <strain evidence="4 5">Nara gc5</strain>
    </source>
</reference>
<evidence type="ECO:0000256" key="1">
    <source>
        <dbReference type="ARBA" id="ARBA00023242"/>
    </source>
</evidence>
<dbReference type="RefSeq" id="XP_066008122.1">
    <property type="nucleotide sequence ID" value="XM_066152465.1"/>
</dbReference>
<proteinExistence type="predicted"/>